<feature type="region of interest" description="Disordered" evidence="2">
    <location>
        <begin position="201"/>
        <end position="309"/>
    </location>
</feature>
<dbReference type="AlphaFoldDB" id="A0A023B849"/>
<sequence>MESPPNWDEGQERWPPQVEEAKRGRLLPVPIEQLFSVDFNDPCVITTAITLGYQTDLPADTGYGKKKTLIKLSDETASVIVGRNGRTKQKIAAVSGARLTLNDELLLDISGTHSERDRAEFYMKMILRQRQGGSLFVDFDESCRPDLSVMHLKPSWITGCGLVLKQLEDRTNTLLFFARPYQGKSRTKEVVPINQTKDEDMVYDRFTSSDGGSATKDRLDDKGRLPARRTHRGGVHLGASGCGDETERGPRGSPSSDKPIEIKGELFDDVPSGASFSRREGSRGGETSRSGEAARIGGDGTKDLPDRFVTDRPLVDRPLVDRPLVDRPLVDRPLVDRPLVDRPLVDRPLADRPLADRPVADRPVADRPLAERPGASGSRGGSRRRGAREADDERARTEEKDEASPSVPAGKRRRRLSSGEEDAEMLLIFGDMRSRRLAQLQIMSAVELRFPSLFSDKYTDHVSKNKVFSTDRLTLPQADLKYANGKDGSTRRKISKAANCLMEFVGNVVFIAGTPTEVSRGRDYLLWLIKQRRGGVHVDIRGRSDVITVSVPADILTNALSARPHGLRSIEADTDTYCIIDSERTREGHMAPIKIPAITITNPPLTTGEKKALQEKALQEKALQEKALQEAGFSTENAHDQRSSGHTNVAV</sequence>
<comment type="caution">
    <text evidence="4">The sequence shown here is derived from an EMBL/GenBank/DDBJ whole genome shotgun (WGS) entry which is preliminary data.</text>
</comment>
<dbReference type="SUPFAM" id="SSF54791">
    <property type="entry name" value="Eukaryotic type KH-domain (KH-domain type I)"/>
    <property type="match status" value="2"/>
</dbReference>
<feature type="domain" description="K Homology" evidence="3">
    <location>
        <begin position="64"/>
        <end position="128"/>
    </location>
</feature>
<keyword evidence="5" id="KW-1185">Reference proteome</keyword>
<dbReference type="CDD" id="cd00105">
    <property type="entry name" value="KH-I"/>
    <property type="match status" value="1"/>
</dbReference>
<organism evidence="4 5">
    <name type="scientific">Gregarina niphandrodes</name>
    <name type="common">Septate eugregarine</name>
    <dbReference type="NCBI Taxonomy" id="110365"/>
    <lineage>
        <taxon>Eukaryota</taxon>
        <taxon>Sar</taxon>
        <taxon>Alveolata</taxon>
        <taxon>Apicomplexa</taxon>
        <taxon>Conoidasida</taxon>
        <taxon>Gregarinasina</taxon>
        <taxon>Eugregarinorida</taxon>
        <taxon>Gregarinidae</taxon>
        <taxon>Gregarina</taxon>
    </lineage>
</organism>
<dbReference type="InterPro" id="IPR004087">
    <property type="entry name" value="KH_dom"/>
</dbReference>
<feature type="compositionally biased region" description="Basic residues" evidence="2">
    <location>
        <begin position="225"/>
        <end position="234"/>
    </location>
</feature>
<keyword evidence="1" id="KW-0694">RNA-binding</keyword>
<reference evidence="4" key="1">
    <citation type="submission" date="2013-12" db="EMBL/GenBank/DDBJ databases">
        <authorList>
            <person name="Omoto C.K."/>
            <person name="Sibley D."/>
            <person name="Venepally P."/>
            <person name="Hadjithomas M."/>
            <person name="Karamycheva S."/>
            <person name="Brunk B."/>
            <person name="Roos D."/>
            <person name="Caler E."/>
            <person name="Lorenzi H."/>
        </authorList>
    </citation>
    <scope>NUCLEOTIDE SEQUENCE</scope>
</reference>
<dbReference type="EMBL" id="AFNH02000482">
    <property type="protein sequence ID" value="EZG68179.1"/>
    <property type="molecule type" value="Genomic_DNA"/>
</dbReference>
<dbReference type="GeneID" id="22912357"/>
<dbReference type="OrthoDB" id="5204190at2759"/>
<dbReference type="eggNOG" id="ENOG502S08V">
    <property type="taxonomic scope" value="Eukaryota"/>
</dbReference>
<dbReference type="Proteomes" id="UP000019763">
    <property type="component" value="Unassembled WGS sequence"/>
</dbReference>
<evidence type="ECO:0000313" key="5">
    <source>
        <dbReference type="Proteomes" id="UP000019763"/>
    </source>
</evidence>
<gene>
    <name evidence="4" type="ORF">GNI_063990</name>
</gene>
<evidence type="ECO:0000256" key="2">
    <source>
        <dbReference type="SAM" id="MobiDB-lite"/>
    </source>
</evidence>
<evidence type="ECO:0000313" key="4">
    <source>
        <dbReference type="EMBL" id="EZG68179.1"/>
    </source>
</evidence>
<evidence type="ECO:0000256" key="1">
    <source>
        <dbReference type="PROSITE-ProRule" id="PRU00117"/>
    </source>
</evidence>
<feature type="compositionally biased region" description="Basic and acidic residues" evidence="2">
    <location>
        <begin position="215"/>
        <end position="224"/>
    </location>
</feature>
<dbReference type="SMART" id="SM00322">
    <property type="entry name" value="KH"/>
    <property type="match status" value="2"/>
</dbReference>
<feature type="domain" description="K Homology" evidence="3">
    <location>
        <begin position="467"/>
        <end position="530"/>
    </location>
</feature>
<dbReference type="GO" id="GO:0003723">
    <property type="term" value="F:RNA binding"/>
    <property type="evidence" value="ECO:0007669"/>
    <property type="project" value="UniProtKB-UniRule"/>
</dbReference>
<accession>A0A023B849</accession>
<name>A0A023B849_GRENI</name>
<dbReference type="PROSITE" id="PS50084">
    <property type="entry name" value="KH_TYPE_1"/>
    <property type="match status" value="1"/>
</dbReference>
<protein>
    <recommendedName>
        <fullName evidence="3">K Homology domain-containing protein</fullName>
    </recommendedName>
</protein>
<dbReference type="VEuPathDB" id="CryptoDB:GNI_063990"/>
<feature type="compositionally biased region" description="Basic and acidic residues" evidence="2">
    <location>
        <begin position="387"/>
        <end position="403"/>
    </location>
</feature>
<feature type="compositionally biased region" description="Basic and acidic residues" evidence="2">
    <location>
        <begin position="351"/>
        <end position="370"/>
    </location>
</feature>
<feature type="region of interest" description="Disordered" evidence="2">
    <location>
        <begin position="351"/>
        <end position="417"/>
    </location>
</feature>
<proteinExistence type="predicted"/>
<dbReference type="RefSeq" id="XP_011130073.1">
    <property type="nucleotide sequence ID" value="XM_011131771.1"/>
</dbReference>
<dbReference type="InterPro" id="IPR036612">
    <property type="entry name" value="KH_dom_type_1_sf"/>
</dbReference>
<feature type="compositionally biased region" description="Basic and acidic residues" evidence="2">
    <location>
        <begin position="300"/>
        <end position="309"/>
    </location>
</feature>
<evidence type="ECO:0000259" key="3">
    <source>
        <dbReference type="SMART" id="SM00322"/>
    </source>
</evidence>